<organism evidence="8 9">
    <name type="scientific">Astrephomene gubernaculifera</name>
    <dbReference type="NCBI Taxonomy" id="47775"/>
    <lineage>
        <taxon>Eukaryota</taxon>
        <taxon>Viridiplantae</taxon>
        <taxon>Chlorophyta</taxon>
        <taxon>core chlorophytes</taxon>
        <taxon>Chlorophyceae</taxon>
        <taxon>CS clade</taxon>
        <taxon>Chlamydomonadales</taxon>
        <taxon>Astrephomenaceae</taxon>
        <taxon>Astrephomene</taxon>
    </lineage>
</organism>
<evidence type="ECO:0000313" key="8">
    <source>
        <dbReference type="EMBL" id="GFR49869.1"/>
    </source>
</evidence>
<feature type="non-terminal residue" evidence="8">
    <location>
        <position position="1"/>
    </location>
</feature>
<dbReference type="AlphaFoldDB" id="A0AAD3DZG9"/>
<sequence length="397" mass="42574">FRPLSFCIVDAVRSAPTVGRAGNYRRPQGHIAHLRMQARLALKHTTSGPTLRRNQASRLPQRLLPASSAPRHSRAMSSSTTTNTAAAAAAAGAAAAGSLEPLVSVDWLAERFNDPAVRILDTAWYMPVHQRNNHADHRAARIPGARFFDIDGVTADPRVAQGLPHMLPSEQGFAAAMDALGITNDSTVVLYDHLGIFSAPRVWWTFKVFGHDRVTVLQGGLPAWRARGLPLECDPAPPDEIMFAASRACAAPPPATSYRAVLDGSKVRTLEDMVANATSRKEQVMDARSWGRFIGTEPEPRPGLRGGHIPGSRSLPFPTLLEGGAYKPAEQLQAAFRAAGVDPRRPLVGSCGSGLTACVLALGLYLVNGTLAPIYDGSWSEYGAREDVPVSTSEEDP</sequence>
<reference evidence="8 9" key="1">
    <citation type="journal article" date="2021" name="Sci. Rep.">
        <title>Genome sequencing of the multicellular alga Astrephomene provides insights into convergent evolution of germ-soma differentiation.</title>
        <authorList>
            <person name="Yamashita S."/>
            <person name="Yamamoto K."/>
            <person name="Matsuzaki R."/>
            <person name="Suzuki S."/>
            <person name="Yamaguchi H."/>
            <person name="Hirooka S."/>
            <person name="Minakuchi Y."/>
            <person name="Miyagishima S."/>
            <person name="Kawachi M."/>
            <person name="Toyoda A."/>
            <person name="Nozaki H."/>
        </authorList>
    </citation>
    <scope>NUCLEOTIDE SEQUENCE [LARGE SCALE GENOMIC DNA]</scope>
    <source>
        <strain evidence="8 9">NIES-4017</strain>
    </source>
</reference>
<name>A0AAD3DZG9_9CHLO</name>
<dbReference type="InterPro" id="IPR001763">
    <property type="entry name" value="Rhodanese-like_dom"/>
</dbReference>
<dbReference type="FunFam" id="3.40.250.10:FF:000015">
    <property type="entry name" value="Sulfurtransferase"/>
    <property type="match status" value="1"/>
</dbReference>
<dbReference type="PROSITE" id="PS50206">
    <property type="entry name" value="RHODANESE_3"/>
    <property type="match status" value="2"/>
</dbReference>
<dbReference type="CDD" id="cd01449">
    <property type="entry name" value="TST_Repeat_2"/>
    <property type="match status" value="1"/>
</dbReference>
<evidence type="ECO:0000256" key="5">
    <source>
        <dbReference type="RuleBase" id="RU000507"/>
    </source>
</evidence>
<evidence type="ECO:0000256" key="4">
    <source>
        <dbReference type="ARBA" id="ARBA00022737"/>
    </source>
</evidence>
<accession>A0AAD3DZG9</accession>
<feature type="domain" description="Rhodanese" evidence="7">
    <location>
        <begin position="278"/>
        <end position="391"/>
    </location>
</feature>
<evidence type="ECO:0000256" key="2">
    <source>
        <dbReference type="ARBA" id="ARBA00022490"/>
    </source>
</evidence>
<dbReference type="PROSITE" id="PS00683">
    <property type="entry name" value="RHODANESE_2"/>
    <property type="match status" value="1"/>
</dbReference>
<evidence type="ECO:0000256" key="6">
    <source>
        <dbReference type="SAM" id="MobiDB-lite"/>
    </source>
</evidence>
<dbReference type="InterPro" id="IPR045078">
    <property type="entry name" value="TST/MPST-like"/>
</dbReference>
<dbReference type="PANTHER" id="PTHR11364:SF27">
    <property type="entry name" value="SULFURTRANSFERASE"/>
    <property type="match status" value="1"/>
</dbReference>
<feature type="compositionally biased region" description="Polar residues" evidence="6">
    <location>
        <begin position="45"/>
        <end position="58"/>
    </location>
</feature>
<keyword evidence="9" id="KW-1185">Reference proteome</keyword>
<dbReference type="GO" id="GO:0004792">
    <property type="term" value="F:thiosulfate-cyanide sulfurtransferase activity"/>
    <property type="evidence" value="ECO:0007669"/>
    <property type="project" value="InterPro"/>
</dbReference>
<dbReference type="Gene3D" id="3.40.250.10">
    <property type="entry name" value="Rhodanese-like domain"/>
    <property type="match status" value="2"/>
</dbReference>
<feature type="domain" description="Rhodanese" evidence="7">
    <location>
        <begin position="113"/>
        <end position="233"/>
    </location>
</feature>
<keyword evidence="4" id="KW-0677">Repeat</keyword>
<feature type="region of interest" description="Disordered" evidence="6">
    <location>
        <begin position="45"/>
        <end position="83"/>
    </location>
</feature>
<dbReference type="EMBL" id="BMAR01000033">
    <property type="protein sequence ID" value="GFR49869.1"/>
    <property type="molecule type" value="Genomic_DNA"/>
</dbReference>
<evidence type="ECO:0000256" key="3">
    <source>
        <dbReference type="ARBA" id="ARBA00022679"/>
    </source>
</evidence>
<dbReference type="GO" id="GO:0005739">
    <property type="term" value="C:mitochondrion"/>
    <property type="evidence" value="ECO:0007669"/>
    <property type="project" value="TreeGrafter"/>
</dbReference>
<dbReference type="CDD" id="cd01448">
    <property type="entry name" value="TST_Repeat_1"/>
    <property type="match status" value="1"/>
</dbReference>
<dbReference type="Pfam" id="PF00581">
    <property type="entry name" value="Rhodanese"/>
    <property type="match status" value="1"/>
</dbReference>
<evidence type="ECO:0000259" key="7">
    <source>
        <dbReference type="PROSITE" id="PS50206"/>
    </source>
</evidence>
<dbReference type="PANTHER" id="PTHR11364">
    <property type="entry name" value="THIOSULFATE SULFERTANSFERASE"/>
    <property type="match status" value="1"/>
</dbReference>
<dbReference type="FunFam" id="3.40.250.10:FF:000001">
    <property type="entry name" value="Sulfurtransferase"/>
    <property type="match status" value="1"/>
</dbReference>
<protein>
    <recommendedName>
        <fullName evidence="5">Sulfurtransferase</fullName>
    </recommendedName>
</protein>
<comment type="caution">
    <text evidence="8">The sequence shown here is derived from an EMBL/GenBank/DDBJ whole genome shotgun (WGS) entry which is preliminary data.</text>
</comment>
<keyword evidence="3 5" id="KW-0808">Transferase</keyword>
<dbReference type="InterPro" id="IPR001307">
    <property type="entry name" value="Thiosulphate_STrfase_CS"/>
</dbReference>
<evidence type="ECO:0000313" key="9">
    <source>
        <dbReference type="Proteomes" id="UP001054857"/>
    </source>
</evidence>
<dbReference type="InterPro" id="IPR036873">
    <property type="entry name" value="Rhodanese-like_dom_sf"/>
</dbReference>
<gene>
    <name evidence="8" type="ORF">Agub_g11971</name>
</gene>
<dbReference type="SUPFAM" id="SSF52821">
    <property type="entry name" value="Rhodanese/Cell cycle control phosphatase"/>
    <property type="match status" value="2"/>
</dbReference>
<evidence type="ECO:0000256" key="1">
    <source>
        <dbReference type="ARBA" id="ARBA00004496"/>
    </source>
</evidence>
<dbReference type="Proteomes" id="UP001054857">
    <property type="component" value="Unassembled WGS sequence"/>
</dbReference>
<keyword evidence="2" id="KW-0963">Cytoplasm</keyword>
<dbReference type="SMART" id="SM00450">
    <property type="entry name" value="RHOD"/>
    <property type="match status" value="2"/>
</dbReference>
<proteinExistence type="predicted"/>
<comment type="subcellular location">
    <subcellularLocation>
        <location evidence="1">Cytoplasm</location>
    </subcellularLocation>
</comment>